<dbReference type="SMART" id="SM00225">
    <property type="entry name" value="BTB"/>
    <property type="match status" value="1"/>
</dbReference>
<feature type="compositionally biased region" description="Basic residues" evidence="3">
    <location>
        <begin position="484"/>
        <end position="503"/>
    </location>
</feature>
<dbReference type="InterPro" id="IPR051568">
    <property type="entry name" value="LZTR1/Attractin"/>
</dbReference>
<dbReference type="InterPro" id="IPR000210">
    <property type="entry name" value="BTB/POZ_dom"/>
</dbReference>
<dbReference type="Gene3D" id="2.120.10.80">
    <property type="entry name" value="Kelch-type beta propeller"/>
    <property type="match status" value="2"/>
</dbReference>
<feature type="compositionally biased region" description="Low complexity" evidence="3">
    <location>
        <begin position="893"/>
        <end position="912"/>
    </location>
</feature>
<dbReference type="InterPro" id="IPR006652">
    <property type="entry name" value="Kelch_1"/>
</dbReference>
<evidence type="ECO:0000313" key="6">
    <source>
        <dbReference type="Proteomes" id="UP000041254"/>
    </source>
</evidence>
<dbReference type="InParanoid" id="A0A0G4E9X9"/>
<dbReference type="EMBL" id="CDMY01000104">
    <property type="protein sequence ID" value="CEL92730.1"/>
    <property type="molecule type" value="Genomic_DNA"/>
</dbReference>
<feature type="domain" description="BTB" evidence="4">
    <location>
        <begin position="1196"/>
        <end position="1273"/>
    </location>
</feature>
<feature type="compositionally biased region" description="Pro residues" evidence="3">
    <location>
        <begin position="615"/>
        <end position="633"/>
    </location>
</feature>
<dbReference type="VEuPathDB" id="CryptoDB:Vbra_1940"/>
<dbReference type="Pfam" id="PF24681">
    <property type="entry name" value="Kelch_KLHDC2_KLHL20_DRC7"/>
    <property type="match status" value="1"/>
</dbReference>
<dbReference type="Proteomes" id="UP000041254">
    <property type="component" value="Unassembled WGS sequence"/>
</dbReference>
<dbReference type="CDD" id="cd14733">
    <property type="entry name" value="BACK"/>
    <property type="match status" value="1"/>
</dbReference>
<dbReference type="PANTHER" id="PTHR46376:SF1">
    <property type="entry name" value="LEUCINE-ZIPPER-LIKE TRANSCRIPTIONAL REGULATOR 1"/>
    <property type="match status" value="1"/>
</dbReference>
<keyword evidence="1" id="KW-0880">Kelch repeat</keyword>
<feature type="region of interest" description="Disordered" evidence="3">
    <location>
        <begin position="730"/>
        <end position="782"/>
    </location>
</feature>
<dbReference type="GO" id="GO:0005794">
    <property type="term" value="C:Golgi apparatus"/>
    <property type="evidence" value="ECO:0007669"/>
    <property type="project" value="TreeGrafter"/>
</dbReference>
<feature type="region of interest" description="Disordered" evidence="3">
    <location>
        <begin position="797"/>
        <end position="819"/>
    </location>
</feature>
<accession>A0A0G4E9X9</accession>
<protein>
    <recommendedName>
        <fullName evidence="4">BTB domain-containing protein</fullName>
    </recommendedName>
</protein>
<keyword evidence="2" id="KW-0677">Repeat</keyword>
<feature type="region of interest" description="Disordered" evidence="3">
    <location>
        <begin position="484"/>
        <end position="534"/>
    </location>
</feature>
<dbReference type="Gene3D" id="3.30.710.10">
    <property type="entry name" value="Potassium Channel Kv1.1, Chain A"/>
    <property type="match status" value="2"/>
</dbReference>
<gene>
    <name evidence="5" type="ORF">Vbra_1940</name>
</gene>
<reference evidence="5 6" key="1">
    <citation type="submission" date="2014-11" db="EMBL/GenBank/DDBJ databases">
        <authorList>
            <person name="Zhu J."/>
            <person name="Qi W."/>
            <person name="Song R."/>
        </authorList>
    </citation>
    <scope>NUCLEOTIDE SEQUENCE [LARGE SCALE GENOMIC DNA]</scope>
</reference>
<organism evidence="5 6">
    <name type="scientific">Vitrella brassicaformis (strain CCMP3155)</name>
    <dbReference type="NCBI Taxonomy" id="1169540"/>
    <lineage>
        <taxon>Eukaryota</taxon>
        <taxon>Sar</taxon>
        <taxon>Alveolata</taxon>
        <taxon>Colpodellida</taxon>
        <taxon>Vitrellaceae</taxon>
        <taxon>Vitrella</taxon>
    </lineage>
</organism>
<keyword evidence="6" id="KW-1185">Reference proteome</keyword>
<feature type="compositionally biased region" description="Low complexity" evidence="3">
    <location>
        <begin position="400"/>
        <end position="410"/>
    </location>
</feature>
<feature type="compositionally biased region" description="Low complexity" evidence="3">
    <location>
        <begin position="845"/>
        <end position="877"/>
    </location>
</feature>
<evidence type="ECO:0000259" key="4">
    <source>
        <dbReference type="PROSITE" id="PS50097"/>
    </source>
</evidence>
<dbReference type="SUPFAM" id="SSF117281">
    <property type="entry name" value="Kelch motif"/>
    <property type="match status" value="1"/>
</dbReference>
<dbReference type="PANTHER" id="PTHR46376">
    <property type="entry name" value="LEUCINE-ZIPPER-LIKE TRANSCRIPTIONAL REGULATOR 1"/>
    <property type="match status" value="1"/>
</dbReference>
<dbReference type="PROSITE" id="PS50097">
    <property type="entry name" value="BTB"/>
    <property type="match status" value="1"/>
</dbReference>
<dbReference type="SUPFAM" id="SSF54695">
    <property type="entry name" value="POZ domain"/>
    <property type="match status" value="1"/>
</dbReference>
<dbReference type="OrthoDB" id="10251809at2759"/>
<evidence type="ECO:0000313" key="5">
    <source>
        <dbReference type="EMBL" id="CEL92730.1"/>
    </source>
</evidence>
<dbReference type="InterPro" id="IPR011333">
    <property type="entry name" value="SKP1/BTB/POZ_sf"/>
</dbReference>
<feature type="region of interest" description="Disordered" evidence="3">
    <location>
        <begin position="677"/>
        <end position="707"/>
    </location>
</feature>
<feature type="compositionally biased region" description="Low complexity" evidence="3">
    <location>
        <begin position="579"/>
        <end position="603"/>
    </location>
</feature>
<dbReference type="InterPro" id="IPR015915">
    <property type="entry name" value="Kelch-typ_b-propeller"/>
</dbReference>
<feature type="region of interest" description="Disordered" evidence="3">
    <location>
        <begin position="356"/>
        <end position="410"/>
    </location>
</feature>
<feature type="region of interest" description="Disordered" evidence="3">
    <location>
        <begin position="834"/>
        <end position="990"/>
    </location>
</feature>
<sequence>MNADRHVRGYWDKLECTGELPANRSGHTCVLYKERYLYVFGGFDGANCFDDVYELDIDTRVWRCVNARGERPSGRASHSAVADDIGGVMYVFGGSGSHFGYTNKRDLHMYNFATETWVLLANPTEDRPSARYGQSMVLYKEGLYVWGGTHGTNYPTEMYRFDICTKTWDLVVTSGDAPVGRYRHQCMVKDDVMYIVGGSGHQRYGDVFTFRFTTNMWRRFPCTGTDLSDGRYAHSAVLRGKYIYLYGGNDGVRHDDLLQLDLERRIWSRVSVMGSPPHGRDFHAAVLRRGSLQECMIVFGGSSGMRRHNDCYEFRFGPITPPIPPCTLAQDLLNLLEKCQVESTWQGTCDVILVAAPSDEDPDSSPRSDRPPASSPTQGGHDGGLTNGSSRSAGRFGKDGSAASSAGSASSYGANLGMVLPSKPPGAVSVHCHSHLLLVRCPSIWRIIAEHQGMDPRTIQRLTRPPPPTDEDDLFADESPFRIRSPRRGHLHGKAGAKGHSRAHQPFSDLRRLPTGTSEESSPSHFPAYPALGGDQDDLMEAVVSLGGLGGSSTSPSGAAGPADGGRGRPQGLHQTQPGDGDSSSSSAAAAAAAGRQSAARRQYFTPRNLFGRPPMGPSPNRFNPPQPQPQPQGPGGQTPPIAPLASGSATPSVSVLPFRGCPTSWATGYPSLAGLNDPLELSRQRSSPPAPSGFAGAGGSRPPPAVSAYAHIPPQDLALINLSLTRSVSGGGPGVRSGPPSPGLVGTIPEVDVDVYSDEEARRSRSSRRWSRGSGSDMRPRIVSAAGADEVWVKSLDQQQQQEGHGSNGSSESTQTTVRLAEECISSPEVKVHMPAATPPPVPVSVSDAAAAAAGPASAASAATIESPPSSIASPAKRSSFGRDSEKPPAPADALEPSRAASAAAALAPASVGSFSAGESPDDDRHATLSQSADDGEETADTNETAASAGEGGAQEWPEMGSEAELGGEGLDGREGEGAANEAASGPDISALNLSPMEPIVVGVNVLPSILMDFVSFLYSDQPAFSTLPVNDLYDLYVAGRRFNIPRLAAMIERHIKIRLSVSNVVPLLSRAVKDSPDTAPIEAACKKFFLHNYAACAEREECEQLGAKLLCELMRLGNQRAAAQAESASGAGSSSAAPPPGGWSSTTASLPLSSAISSMFSSVRGLSGEPSSLNIPPRRLAEDLQRLLIEQILSDYTVVVEGTQGSQGEAIAAHKFLLAARCHFFAAASVTSGMQESRADYLVVPADESMTPEAFRTFLRFCYAGDNVLKVLVPHTAMYLIEAAGYYGLSNERLRSFCELSVKNSFNEEHVLDIFAASHSLKVEAVREMALQFIVTHFDRIGKQPGLEKLDKSLLIEILRRLADRGPKSQATPC</sequence>
<feature type="compositionally biased region" description="Low complexity" evidence="3">
    <location>
        <begin position="552"/>
        <end position="562"/>
    </location>
</feature>
<name>A0A0G4E9X9_VITBC</name>
<evidence type="ECO:0000256" key="1">
    <source>
        <dbReference type="ARBA" id="ARBA00022441"/>
    </source>
</evidence>
<evidence type="ECO:0000256" key="3">
    <source>
        <dbReference type="SAM" id="MobiDB-lite"/>
    </source>
</evidence>
<feature type="region of interest" description="Disordered" evidence="3">
    <location>
        <begin position="546"/>
        <end position="653"/>
    </location>
</feature>
<proteinExistence type="predicted"/>
<evidence type="ECO:0000256" key="2">
    <source>
        <dbReference type="ARBA" id="ARBA00022737"/>
    </source>
</evidence>
<feature type="compositionally biased region" description="Polar residues" evidence="3">
    <location>
        <begin position="515"/>
        <end position="524"/>
    </location>
</feature>
<dbReference type="Pfam" id="PF00651">
    <property type="entry name" value="BTB"/>
    <property type="match status" value="1"/>
</dbReference>
<dbReference type="SMART" id="SM00612">
    <property type="entry name" value="Kelch"/>
    <property type="match status" value="3"/>
</dbReference>